<proteinExistence type="predicted"/>
<protein>
    <recommendedName>
        <fullName evidence="3">Glycosyltransferase family 1 protein</fullName>
    </recommendedName>
</protein>
<reference evidence="2" key="1">
    <citation type="submission" date="2016-02" db="EMBL/GenBank/DDBJ databases">
        <title>Comparative genomics of biotechnologically important yeasts.</title>
        <authorList>
            <consortium name="DOE Joint Genome Institute"/>
            <person name="Riley R."/>
            <person name="Haridas S."/>
            <person name="Wolfe K.H."/>
            <person name="Lopes M.R."/>
            <person name="Hittinger C.T."/>
            <person name="Goker M."/>
            <person name="Salamov A."/>
            <person name="Wisecaver J."/>
            <person name="Long T.M."/>
            <person name="Aerts A.L."/>
            <person name="Barry K."/>
            <person name="Choi C."/>
            <person name="Clum A."/>
            <person name="Coughlan A.Y."/>
            <person name="Deshpande S."/>
            <person name="Douglass A.P."/>
            <person name="Hanson S.J."/>
            <person name="Klenk H.-P."/>
            <person name="Labutti K."/>
            <person name="Lapidus A."/>
            <person name="Lindquist E."/>
            <person name="Lipzen A."/>
            <person name="Meier-Kolthoff J.P."/>
            <person name="Ohm R.A."/>
            <person name="Otillar R.P."/>
            <person name="Pangilinan J."/>
            <person name="Peng Y."/>
            <person name="Rokas A."/>
            <person name="Rosa C.A."/>
            <person name="Scheuner C."/>
            <person name="Sibirny A.A."/>
            <person name="Slot J.C."/>
            <person name="Stielow J.B."/>
            <person name="Sun H."/>
            <person name="Kurtzman C.P."/>
            <person name="Blackwell M."/>
            <person name="Jeffries T.W."/>
            <person name="Grigoriev I.V."/>
        </authorList>
    </citation>
    <scope>NUCLEOTIDE SEQUENCE [LARGE SCALE GENOMIC DNA]</scope>
    <source>
        <strain evidence="2">NRRL Y-17796</strain>
    </source>
</reference>
<sequence>MINIRKSALIVIAIALIILVHKYKLAAVESKLNIAVFNSPRYHFEVVYPFLETFRQLGQSTELYASDYGLRRFDFADMIHNTEVKDIQRINLAEVNLLILISCPEDLEFLGDQIYSYHGTIHCVVHEPYELIKEETNMYSVGLKYMRELFKSEKLTLVVLSPHVAKHMQGQECRQVLLGEHAPQIITYIPVARYGTSDPQRYIVTAGKFEEWRRSYNTLINDFIAIGSNDIQLHLIGSGQLHSEAIQKSADRIGIVAESSFRDYYQHISKALALVPAFASDHYVISKASSSISTAVSVGIPIFVSTEIMEAYTYLNSESVYTHESLREGIEALDEYQRNIEKRQHMVKLRENIVQQNHKLYQHIILAIKRQKPY</sequence>
<accession>A0A1E4TBH1</accession>
<evidence type="ECO:0008006" key="3">
    <source>
        <dbReference type="Google" id="ProtNLM"/>
    </source>
</evidence>
<evidence type="ECO:0000313" key="2">
    <source>
        <dbReference type="Proteomes" id="UP000095023"/>
    </source>
</evidence>
<dbReference type="OrthoDB" id="549336at2759"/>
<dbReference type="Proteomes" id="UP000095023">
    <property type="component" value="Unassembled WGS sequence"/>
</dbReference>
<dbReference type="EMBL" id="KV453843">
    <property type="protein sequence ID" value="ODV89099.1"/>
    <property type="molecule type" value="Genomic_DNA"/>
</dbReference>
<evidence type="ECO:0000313" key="1">
    <source>
        <dbReference type="EMBL" id="ODV89099.1"/>
    </source>
</evidence>
<organism evidence="1 2">
    <name type="scientific">Tortispora caseinolytica NRRL Y-17796</name>
    <dbReference type="NCBI Taxonomy" id="767744"/>
    <lineage>
        <taxon>Eukaryota</taxon>
        <taxon>Fungi</taxon>
        <taxon>Dikarya</taxon>
        <taxon>Ascomycota</taxon>
        <taxon>Saccharomycotina</taxon>
        <taxon>Trigonopsidomycetes</taxon>
        <taxon>Trigonopsidales</taxon>
        <taxon>Trigonopsidaceae</taxon>
        <taxon>Tortispora</taxon>
    </lineage>
</organism>
<dbReference type="AlphaFoldDB" id="A0A1E4TBH1"/>
<name>A0A1E4TBH1_9ASCO</name>
<gene>
    <name evidence="1" type="ORF">CANCADRAFT_3736</name>
</gene>
<keyword evidence="2" id="KW-1185">Reference proteome</keyword>